<dbReference type="HOGENOM" id="CLU_3317189_0_0_10"/>
<dbReference type="EMBL" id="ACHB01000069">
    <property type="protein sequence ID" value="EEI91561.1"/>
    <property type="molecule type" value="Genomic_DNA"/>
</dbReference>
<sequence>MSGIIRRKEIVTKNYQNSHLIVNCRVTKVINAFCSRLFK</sequence>
<organism evidence="1 2">
    <name type="scientific">Sphingobacterium spiritivorum ATCC 33300</name>
    <dbReference type="NCBI Taxonomy" id="525372"/>
    <lineage>
        <taxon>Bacteria</taxon>
        <taxon>Pseudomonadati</taxon>
        <taxon>Bacteroidota</taxon>
        <taxon>Sphingobacteriia</taxon>
        <taxon>Sphingobacteriales</taxon>
        <taxon>Sphingobacteriaceae</taxon>
        <taxon>Sphingobacterium</taxon>
    </lineage>
</organism>
<comment type="caution">
    <text evidence="1">The sequence shown here is derived from an EMBL/GenBank/DDBJ whole genome shotgun (WGS) entry which is preliminary data.</text>
</comment>
<name>C2FZW5_SPHSI</name>
<protein>
    <submittedName>
        <fullName evidence="1">Uncharacterized protein</fullName>
    </submittedName>
</protein>
<evidence type="ECO:0000313" key="2">
    <source>
        <dbReference type="Proteomes" id="UP000006241"/>
    </source>
</evidence>
<proteinExistence type="predicted"/>
<dbReference type="AlphaFoldDB" id="C2FZW5"/>
<gene>
    <name evidence="1" type="ORF">HMPREF0765_2871</name>
</gene>
<evidence type="ECO:0000313" key="1">
    <source>
        <dbReference type="EMBL" id="EEI91561.1"/>
    </source>
</evidence>
<accession>C2FZW5</accession>
<dbReference type="Proteomes" id="UP000006241">
    <property type="component" value="Unassembled WGS sequence"/>
</dbReference>
<reference evidence="1 2" key="1">
    <citation type="submission" date="2009-01" db="EMBL/GenBank/DDBJ databases">
        <authorList>
            <person name="Qin X."/>
            <person name="Bachman B."/>
            <person name="Battles P."/>
            <person name="Bell A."/>
            <person name="Bess C."/>
            <person name="Bickham C."/>
            <person name="Chaboub L."/>
            <person name="Chen D."/>
            <person name="Coyle M."/>
            <person name="Deiros D.R."/>
            <person name="Dinh H."/>
            <person name="Forbes L."/>
            <person name="Fowler G."/>
            <person name="Francisco L."/>
            <person name="Fu Q."/>
            <person name="Gubbala S."/>
            <person name="Hale W."/>
            <person name="Han Y."/>
            <person name="Hemphill L."/>
            <person name="Highlander S.K."/>
            <person name="Hirani K."/>
            <person name="Hogues M."/>
            <person name="Jackson L."/>
            <person name="Jakkamsetti A."/>
            <person name="Javaid M."/>
            <person name="Jiang H."/>
            <person name="Korchina V."/>
            <person name="Kovar C."/>
            <person name="Lara F."/>
            <person name="Lee S."/>
            <person name="Mata R."/>
            <person name="Mathew T."/>
            <person name="Moen C."/>
            <person name="Morales K."/>
            <person name="Munidasa M."/>
            <person name="Nazareth L."/>
            <person name="Ngo R."/>
            <person name="Nguyen L."/>
            <person name="Okwuonu G."/>
            <person name="Ongeri F."/>
            <person name="Patil S."/>
            <person name="Petrosino J."/>
            <person name="Pham C."/>
            <person name="Pham P."/>
            <person name="Pu L.-L."/>
            <person name="Puazo M."/>
            <person name="Raj R."/>
            <person name="Reid J."/>
            <person name="Rouhana J."/>
            <person name="Saada N."/>
            <person name="Shang Y."/>
            <person name="Simmons D."/>
            <person name="Thornton R."/>
            <person name="Warren J."/>
            <person name="Weissenberger G."/>
            <person name="Zhang J."/>
            <person name="Zhang L."/>
            <person name="Zhou C."/>
            <person name="Zhu D."/>
            <person name="Muzny D."/>
            <person name="Worley K."/>
            <person name="Gibbs R."/>
        </authorList>
    </citation>
    <scope>NUCLEOTIDE SEQUENCE [LARGE SCALE GENOMIC DNA]</scope>
    <source>
        <strain evidence="1 2">ATCC 33300</strain>
    </source>
</reference>